<evidence type="ECO:0000313" key="6">
    <source>
        <dbReference type="EMBL" id="MBC2593248.1"/>
    </source>
</evidence>
<dbReference type="Proteomes" id="UP000546464">
    <property type="component" value="Unassembled WGS sequence"/>
</dbReference>
<evidence type="ECO:0000256" key="4">
    <source>
        <dbReference type="SAM" id="SignalP"/>
    </source>
</evidence>
<feature type="domain" description="Carbohydrate-binding module family 96" evidence="5">
    <location>
        <begin position="35"/>
        <end position="114"/>
    </location>
</feature>
<keyword evidence="2" id="KW-0964">Secreted</keyword>
<feature type="signal peptide" evidence="4">
    <location>
        <begin position="1"/>
        <end position="34"/>
    </location>
</feature>
<evidence type="ECO:0000256" key="1">
    <source>
        <dbReference type="ARBA" id="ARBA00004613"/>
    </source>
</evidence>
<name>A0A842HB01_9BACT</name>
<dbReference type="GO" id="GO:0005576">
    <property type="term" value="C:extracellular region"/>
    <property type="evidence" value="ECO:0007669"/>
    <property type="project" value="UniProtKB-SubCell"/>
</dbReference>
<evidence type="ECO:0000256" key="3">
    <source>
        <dbReference type="ARBA" id="ARBA00022729"/>
    </source>
</evidence>
<sequence length="274" mass="28449">MNITSSLFNRSRLSRRPALAALALMAVLPLATQAQVTVEASADAYLRSYGTNATTNYGNGTYLQVKGGGDIAYARKGIIRFDFTGSNGAGAVDNSSITLTVLAGAGNSPSDTVWNFAIYGLDGTAAGQDWVEGTGETGVSGPTPPNAVTWNNAPGNNTLTTYSTDSATTTLVGTFTVTGKGTNGDTVTVSGDALDNFLSTVVGSQYVSFLIVRTDTSGGVDASETVVHQFASRENTTYDAPKLSYTNIPEASSTALMAGLLILGTLAFRRYKCQ</sequence>
<feature type="chain" id="PRO_5032485145" description="Carbohydrate-binding module family 96 domain-containing protein" evidence="4">
    <location>
        <begin position="35"/>
        <end position="274"/>
    </location>
</feature>
<evidence type="ECO:0000256" key="2">
    <source>
        <dbReference type="ARBA" id="ARBA00022525"/>
    </source>
</evidence>
<protein>
    <recommendedName>
        <fullName evidence="5">Carbohydrate-binding module family 96 domain-containing protein</fullName>
    </recommendedName>
</protein>
<evidence type="ECO:0000259" key="5">
    <source>
        <dbReference type="Pfam" id="PF24517"/>
    </source>
</evidence>
<dbReference type="InterPro" id="IPR055372">
    <property type="entry name" value="CBM96"/>
</dbReference>
<dbReference type="EMBL" id="JACHVB010000012">
    <property type="protein sequence ID" value="MBC2593248.1"/>
    <property type="molecule type" value="Genomic_DNA"/>
</dbReference>
<proteinExistence type="predicted"/>
<accession>A0A842HB01</accession>
<keyword evidence="3 4" id="KW-0732">Signal</keyword>
<keyword evidence="7" id="KW-1185">Reference proteome</keyword>
<comment type="caution">
    <text evidence="6">The sequence shown here is derived from an EMBL/GenBank/DDBJ whole genome shotgun (WGS) entry which is preliminary data.</text>
</comment>
<dbReference type="RefSeq" id="WP_185674234.1">
    <property type="nucleotide sequence ID" value="NZ_JACHVB010000012.1"/>
</dbReference>
<reference evidence="6 7" key="1">
    <citation type="submission" date="2020-07" db="EMBL/GenBank/DDBJ databases">
        <authorList>
            <person name="Feng X."/>
        </authorList>
    </citation>
    <scope>NUCLEOTIDE SEQUENCE [LARGE SCALE GENOMIC DNA]</scope>
    <source>
        <strain evidence="6 7">JCM31066</strain>
    </source>
</reference>
<evidence type="ECO:0000313" key="7">
    <source>
        <dbReference type="Proteomes" id="UP000546464"/>
    </source>
</evidence>
<dbReference type="AlphaFoldDB" id="A0A842HB01"/>
<comment type="subcellular location">
    <subcellularLocation>
        <location evidence="1">Secreted</location>
    </subcellularLocation>
</comment>
<gene>
    <name evidence="6" type="ORF">H5P28_03140</name>
</gene>
<dbReference type="Pfam" id="PF24517">
    <property type="entry name" value="CBM96"/>
    <property type="match status" value="1"/>
</dbReference>
<organism evidence="6 7">
    <name type="scientific">Ruficoccus amylovorans</name>
    <dbReference type="NCBI Taxonomy" id="1804625"/>
    <lineage>
        <taxon>Bacteria</taxon>
        <taxon>Pseudomonadati</taxon>
        <taxon>Verrucomicrobiota</taxon>
        <taxon>Opitutia</taxon>
        <taxon>Puniceicoccales</taxon>
        <taxon>Cerasicoccaceae</taxon>
        <taxon>Ruficoccus</taxon>
    </lineage>
</organism>